<evidence type="ECO:0000313" key="4">
    <source>
        <dbReference type="Proteomes" id="UP000319769"/>
    </source>
</evidence>
<feature type="transmembrane region" description="Helical" evidence="2">
    <location>
        <begin position="27"/>
        <end position="47"/>
    </location>
</feature>
<evidence type="ECO:0000313" key="3">
    <source>
        <dbReference type="EMBL" id="KAA9158455.1"/>
    </source>
</evidence>
<dbReference type="EMBL" id="VMNW02000035">
    <property type="protein sequence ID" value="KAA9158455.1"/>
    <property type="molecule type" value="Genomic_DNA"/>
</dbReference>
<dbReference type="PANTHER" id="PTHR30163:SF8">
    <property type="entry name" value="LYTIC MUREIN TRANSGLYCOSYLASE"/>
    <property type="match status" value="1"/>
</dbReference>
<evidence type="ECO:0000256" key="1">
    <source>
        <dbReference type="SAM" id="MobiDB-lite"/>
    </source>
</evidence>
<reference evidence="3" key="1">
    <citation type="submission" date="2019-09" db="EMBL/GenBank/DDBJ databases">
        <authorList>
            <person name="Teo W.F.A."/>
            <person name="Duangmal K."/>
        </authorList>
    </citation>
    <scope>NUCLEOTIDE SEQUENCE [LARGE SCALE GENOMIC DNA]</scope>
    <source>
        <strain evidence="3">K81G1</strain>
    </source>
</reference>
<feature type="region of interest" description="Disordered" evidence="1">
    <location>
        <begin position="1"/>
        <end position="23"/>
    </location>
</feature>
<feature type="compositionally biased region" description="Basic and acidic residues" evidence="1">
    <location>
        <begin position="1"/>
        <end position="19"/>
    </location>
</feature>
<gene>
    <name evidence="3" type="ORF">FPZ12_022690</name>
</gene>
<dbReference type="InterPro" id="IPR043426">
    <property type="entry name" value="MltB-like"/>
</dbReference>
<dbReference type="InterPro" id="IPR023346">
    <property type="entry name" value="Lysozyme-like_dom_sf"/>
</dbReference>
<dbReference type="PANTHER" id="PTHR30163">
    <property type="entry name" value="MEMBRANE-BOUND LYTIC MUREIN TRANSGLYCOSYLASE B"/>
    <property type="match status" value="1"/>
</dbReference>
<dbReference type="GO" id="GO:0008933">
    <property type="term" value="F:peptidoglycan lytic transglycosylase activity"/>
    <property type="evidence" value="ECO:0007669"/>
    <property type="project" value="TreeGrafter"/>
</dbReference>
<evidence type="ECO:0000256" key="2">
    <source>
        <dbReference type="SAM" id="Phobius"/>
    </source>
</evidence>
<organism evidence="3 4">
    <name type="scientific">Amycolatopsis acidicola</name>
    <dbReference type="NCBI Taxonomy" id="2596893"/>
    <lineage>
        <taxon>Bacteria</taxon>
        <taxon>Bacillati</taxon>
        <taxon>Actinomycetota</taxon>
        <taxon>Actinomycetes</taxon>
        <taxon>Pseudonocardiales</taxon>
        <taxon>Pseudonocardiaceae</taxon>
        <taxon>Amycolatopsis</taxon>
    </lineage>
</organism>
<dbReference type="Gene3D" id="1.10.530.10">
    <property type="match status" value="1"/>
</dbReference>
<sequence>MPSAEAEKAESDSPAEPRKPRPAGVAALGRLGIVVAVLALAGAGVWVTTRASTPEAGPTTTDIPALQVAAADVEPGSTAPVNATIAGAPVAATQQPQQPQQQQTKQSGTNLLSKWADQVSQVTGIPARALIGYGNAELALRDSQPSCKISWATLAGIGRIESNHGQYGGAVLQSDGRPSKAIVGVPLDGSAGVQAIPDTDGGRFDGDPNYDRAVGPMQFIPSTWAKWGGGYDPQQIDAAALAAAKYLCAGGRDMSSAQGWWNGILSYNNSVEYAQKVFGLADSYAKAAQVVKVS</sequence>
<name>A0A5N0V3V3_9PSEU</name>
<keyword evidence="2" id="KW-1133">Transmembrane helix</keyword>
<proteinExistence type="predicted"/>
<comment type="caution">
    <text evidence="3">The sequence shown here is derived from an EMBL/GenBank/DDBJ whole genome shotgun (WGS) entry which is preliminary data.</text>
</comment>
<dbReference type="SUPFAM" id="SSF53955">
    <property type="entry name" value="Lysozyme-like"/>
    <property type="match status" value="1"/>
</dbReference>
<keyword evidence="2" id="KW-0472">Membrane</keyword>
<accession>A0A5N0V3V3</accession>
<dbReference type="OrthoDB" id="9796191at2"/>
<protein>
    <submittedName>
        <fullName evidence="3">Lytic transglycosylase domain-containing protein</fullName>
    </submittedName>
</protein>
<keyword evidence="2" id="KW-0812">Transmembrane</keyword>
<dbReference type="AlphaFoldDB" id="A0A5N0V3V3"/>
<keyword evidence="4" id="KW-1185">Reference proteome</keyword>
<dbReference type="Proteomes" id="UP000319769">
    <property type="component" value="Unassembled WGS sequence"/>
</dbReference>
<dbReference type="GO" id="GO:0009253">
    <property type="term" value="P:peptidoglycan catabolic process"/>
    <property type="evidence" value="ECO:0007669"/>
    <property type="project" value="TreeGrafter"/>
</dbReference>